<accession>A0ACC1XDS0</accession>
<evidence type="ECO:0000313" key="1">
    <source>
        <dbReference type="EMBL" id="KAJ4708814.1"/>
    </source>
</evidence>
<dbReference type="EMBL" id="CM051403">
    <property type="protein sequence ID" value="KAJ4708814.1"/>
    <property type="molecule type" value="Genomic_DNA"/>
</dbReference>
<reference evidence="1 2" key="1">
    <citation type="journal article" date="2023" name="Science">
        <title>Complex scaffold remodeling in plant triterpene biosynthesis.</title>
        <authorList>
            <person name="De La Pena R."/>
            <person name="Hodgson H."/>
            <person name="Liu J.C."/>
            <person name="Stephenson M.J."/>
            <person name="Martin A.C."/>
            <person name="Owen C."/>
            <person name="Harkess A."/>
            <person name="Leebens-Mack J."/>
            <person name="Jimenez L.E."/>
            <person name="Osbourn A."/>
            <person name="Sattely E.S."/>
        </authorList>
    </citation>
    <scope>NUCLEOTIDE SEQUENCE [LARGE SCALE GENOMIC DNA]</scope>
    <source>
        <strain evidence="2">cv. JPN11</strain>
        <tissue evidence="1">Leaf</tissue>
    </source>
</reference>
<sequence>MYRRDRSLRDNSHSHSRSQSLPQRRRTPSFSSSLLDAVYRSIDHESNDVDREDLSFYCDENIIRKHRNFGVKPVEEVHNLRRAIMIENWMEKQSSLGSKCSTNFNHSTSTTSSDSSSAAGAVFSSSEAEYSNYKQRSRRSKPMKCMQFEKRIINEESNYHQQKQKQKQKQQPKQNPSRDGGFTKTKLKALNLYGELKKVKQPISPGGRFTSFLNSIFSSGNGKKVNVCTVKAMEDVNSDTKSKSGCSSSATTSFSRSCLSKTPPSSGCRGKYNSSNSNGMKRSKETAVGTLLARSRSSYPKKGITEFVSRSTFTADDEEEDEDDALSCSSSDLFELDHLKGIGRYREELPVYETTNLKKNQAIANLFIL</sequence>
<dbReference type="Proteomes" id="UP001164539">
    <property type="component" value="Chromosome 10"/>
</dbReference>
<name>A0ACC1XDS0_MELAZ</name>
<keyword evidence="2" id="KW-1185">Reference proteome</keyword>
<organism evidence="1 2">
    <name type="scientific">Melia azedarach</name>
    <name type="common">Chinaberry tree</name>
    <dbReference type="NCBI Taxonomy" id="155640"/>
    <lineage>
        <taxon>Eukaryota</taxon>
        <taxon>Viridiplantae</taxon>
        <taxon>Streptophyta</taxon>
        <taxon>Embryophyta</taxon>
        <taxon>Tracheophyta</taxon>
        <taxon>Spermatophyta</taxon>
        <taxon>Magnoliopsida</taxon>
        <taxon>eudicotyledons</taxon>
        <taxon>Gunneridae</taxon>
        <taxon>Pentapetalae</taxon>
        <taxon>rosids</taxon>
        <taxon>malvids</taxon>
        <taxon>Sapindales</taxon>
        <taxon>Meliaceae</taxon>
        <taxon>Melia</taxon>
    </lineage>
</organism>
<proteinExistence type="predicted"/>
<comment type="caution">
    <text evidence="1">The sequence shown here is derived from an EMBL/GenBank/DDBJ whole genome shotgun (WGS) entry which is preliminary data.</text>
</comment>
<evidence type="ECO:0000313" key="2">
    <source>
        <dbReference type="Proteomes" id="UP001164539"/>
    </source>
</evidence>
<gene>
    <name evidence="1" type="ORF">OWV82_018698</name>
</gene>
<protein>
    <submittedName>
        <fullName evidence="1">Protein BIG GRAIN 1-like B</fullName>
    </submittedName>
</protein>